<evidence type="ECO:0000313" key="4">
    <source>
        <dbReference type="Proteomes" id="UP000065511"/>
    </source>
</evidence>
<feature type="transmembrane region" description="Helical" evidence="1">
    <location>
        <begin position="110"/>
        <end position="127"/>
    </location>
</feature>
<sequence length="128" mass="14389">MTTGFYLAAISGAVFSFIVGCIWYTLLFGKTWQKEMVFSEAKIKTIFTPKKMFFAFVCEWMAAFCTVGLLFNLQVPLVAKTAMLATVIIFSGIKLSIFDGKSFKTILINEGYRLLSALILTLTFTIFM</sequence>
<protein>
    <recommendedName>
        <fullName evidence="6">DUF1761 domain-containing protein</fullName>
    </recommendedName>
</protein>
<keyword evidence="1" id="KW-0812">Transmembrane</keyword>
<evidence type="ECO:0008006" key="6">
    <source>
        <dbReference type="Google" id="ProtNLM"/>
    </source>
</evidence>
<feature type="transmembrane region" description="Helical" evidence="1">
    <location>
        <begin position="6"/>
        <end position="26"/>
    </location>
</feature>
<feature type="transmembrane region" description="Helical" evidence="1">
    <location>
        <begin position="52"/>
        <end position="71"/>
    </location>
</feature>
<evidence type="ECO:0000256" key="1">
    <source>
        <dbReference type="SAM" id="Phobius"/>
    </source>
</evidence>
<dbReference type="Pfam" id="PF08570">
    <property type="entry name" value="DUF1761"/>
    <property type="match status" value="1"/>
</dbReference>
<organism evidence="3 5">
    <name type="scientific">Enterococcus silesiacus</name>
    <dbReference type="NCBI Taxonomy" id="332949"/>
    <lineage>
        <taxon>Bacteria</taxon>
        <taxon>Bacillati</taxon>
        <taxon>Bacillota</taxon>
        <taxon>Bacilli</taxon>
        <taxon>Lactobacillales</taxon>
        <taxon>Enterococcaceae</taxon>
        <taxon>Enterococcus</taxon>
    </lineage>
</organism>
<dbReference type="EMBL" id="JXLC01000001">
    <property type="protein sequence ID" value="OJG93464.1"/>
    <property type="molecule type" value="Genomic_DNA"/>
</dbReference>
<proteinExistence type="predicted"/>
<dbReference type="InterPro" id="IPR013879">
    <property type="entry name" value="DUF1761"/>
</dbReference>
<evidence type="ECO:0000313" key="3">
    <source>
        <dbReference type="EMBL" id="OJG93464.1"/>
    </source>
</evidence>
<keyword evidence="4" id="KW-1185">Reference proteome</keyword>
<reference evidence="2 4" key="2">
    <citation type="submission" date="2015-12" db="EMBL/GenBank/DDBJ databases">
        <authorList>
            <person name="Lauer A."/>
            <person name="Humrighouse B."/>
            <person name="Loparev V."/>
            <person name="Shewmaker P.L."/>
            <person name="Whitney A.M."/>
            <person name="McLaughlin R.W."/>
        </authorList>
    </citation>
    <scope>NUCLEOTIDE SEQUENCE [LARGE SCALE GENOMIC DNA]</scope>
    <source>
        <strain evidence="2 4">LMG 23085</strain>
    </source>
</reference>
<evidence type="ECO:0000313" key="2">
    <source>
        <dbReference type="EMBL" id="ALS02610.1"/>
    </source>
</evidence>
<reference evidence="3 5" key="1">
    <citation type="submission" date="2014-12" db="EMBL/GenBank/DDBJ databases">
        <title>Draft genome sequences of 29 type strains of Enterococci.</title>
        <authorList>
            <person name="Zhong Z."/>
            <person name="Sun Z."/>
            <person name="Liu W."/>
            <person name="Zhang W."/>
            <person name="Zhang H."/>
        </authorList>
    </citation>
    <scope>NUCLEOTIDE SEQUENCE [LARGE SCALE GENOMIC DNA]</scope>
    <source>
        <strain evidence="3 5">DSM 22801</strain>
    </source>
</reference>
<dbReference type="Proteomes" id="UP000183039">
    <property type="component" value="Unassembled WGS sequence"/>
</dbReference>
<accession>A0A0S3KED5</accession>
<dbReference type="AlphaFoldDB" id="A0A0S3KED5"/>
<gene>
    <name evidence="2" type="ORF">ATZ33_14870</name>
    <name evidence="3" type="ORF">RV15_GL000066</name>
</gene>
<dbReference type="RefSeq" id="WP_071876074.1">
    <property type="nucleotide sequence ID" value="NZ_JXLC01000001.1"/>
</dbReference>
<dbReference type="OrthoDB" id="333057at2"/>
<evidence type="ECO:0000313" key="5">
    <source>
        <dbReference type="Proteomes" id="UP000183039"/>
    </source>
</evidence>
<name>A0A0S3KED5_9ENTE</name>
<dbReference type="EMBL" id="CP013614">
    <property type="protein sequence ID" value="ALS02610.1"/>
    <property type="molecule type" value="Genomic_DNA"/>
</dbReference>
<keyword evidence="1" id="KW-1133">Transmembrane helix</keyword>
<dbReference type="Proteomes" id="UP000065511">
    <property type="component" value="Chromosome"/>
</dbReference>
<keyword evidence="1" id="KW-0472">Membrane</keyword>
<feature type="transmembrane region" description="Helical" evidence="1">
    <location>
        <begin position="77"/>
        <end position="98"/>
    </location>
</feature>
<dbReference type="KEGG" id="ess:ATZ33_14870"/>